<evidence type="ECO:0000256" key="3">
    <source>
        <dbReference type="ARBA" id="ARBA00022842"/>
    </source>
</evidence>
<accession>A0ABT2YWL3</accession>
<evidence type="ECO:0000259" key="4">
    <source>
        <dbReference type="Pfam" id="PF12804"/>
    </source>
</evidence>
<dbReference type="SUPFAM" id="SSF53448">
    <property type="entry name" value="Nucleotide-diphospho-sugar transferases"/>
    <property type="match status" value="1"/>
</dbReference>
<feature type="domain" description="MobA-like NTP transferase" evidence="4">
    <location>
        <begin position="7"/>
        <end position="124"/>
    </location>
</feature>
<gene>
    <name evidence="5" type="ORF">OE647_00695</name>
</gene>
<proteinExistence type="predicted"/>
<dbReference type="RefSeq" id="WP_263719667.1">
    <property type="nucleotide sequence ID" value="NZ_JAOWLA010000001.1"/>
</dbReference>
<dbReference type="PANTHER" id="PTHR43584:SF8">
    <property type="entry name" value="N-ACETYLMURAMATE ALPHA-1-PHOSPHATE URIDYLYLTRANSFERASE"/>
    <property type="match status" value="1"/>
</dbReference>
<keyword evidence="2" id="KW-0548">Nucleotidyltransferase</keyword>
<organism evidence="5 6">
    <name type="scientific">Albidovulum sediminicola</name>
    <dbReference type="NCBI Taxonomy" id="2984331"/>
    <lineage>
        <taxon>Bacteria</taxon>
        <taxon>Pseudomonadati</taxon>
        <taxon>Pseudomonadota</taxon>
        <taxon>Alphaproteobacteria</taxon>
        <taxon>Rhodobacterales</taxon>
        <taxon>Paracoccaceae</taxon>
        <taxon>Albidovulum</taxon>
    </lineage>
</organism>
<keyword evidence="6" id="KW-1185">Reference proteome</keyword>
<dbReference type="CDD" id="cd06422">
    <property type="entry name" value="NTP_transferase_like_1"/>
    <property type="match status" value="1"/>
</dbReference>
<dbReference type="EMBL" id="JAOWLA010000001">
    <property type="protein sequence ID" value="MCV2863250.1"/>
    <property type="molecule type" value="Genomic_DNA"/>
</dbReference>
<comment type="caution">
    <text evidence="5">The sequence shown here is derived from an EMBL/GenBank/DDBJ whole genome shotgun (WGS) entry which is preliminary data.</text>
</comment>
<dbReference type="Gene3D" id="3.90.550.10">
    <property type="entry name" value="Spore Coat Polysaccharide Biosynthesis Protein SpsA, Chain A"/>
    <property type="match status" value="1"/>
</dbReference>
<sequence>MPDAVMLFAAGLGTRMRELTRDRPKPLIEVAGRALLNHALDRVWEAGVGRIVINLHYRAAQIRAHLEGQRVLFSDESDALLETGGGLARALPLLAADPVFTLNTDAVWTGANPLAQLREAWQGAQGPGAEGLLLLVPRAAAIGHSGPGDFDLDAQGRLTRGTAYVYTGAQILRTPRFAARAPGAFSINPIWDEMIGAGTLFGAVHDGGWCDVGRPESIALAESMLQSAGDA</sequence>
<dbReference type="Pfam" id="PF12804">
    <property type="entry name" value="NTP_transf_3"/>
    <property type="match status" value="1"/>
</dbReference>
<dbReference type="InterPro" id="IPR050065">
    <property type="entry name" value="GlmU-like"/>
</dbReference>
<name>A0ABT2YWL3_9RHOB</name>
<protein>
    <submittedName>
        <fullName evidence="5">Nucleotidyltransferase family protein</fullName>
    </submittedName>
</protein>
<dbReference type="InterPro" id="IPR025877">
    <property type="entry name" value="MobA-like_NTP_Trfase"/>
</dbReference>
<dbReference type="PANTHER" id="PTHR43584">
    <property type="entry name" value="NUCLEOTIDYL TRANSFERASE"/>
    <property type="match status" value="1"/>
</dbReference>
<evidence type="ECO:0000256" key="2">
    <source>
        <dbReference type="ARBA" id="ARBA00022695"/>
    </source>
</evidence>
<evidence type="ECO:0000313" key="6">
    <source>
        <dbReference type="Proteomes" id="UP001652503"/>
    </source>
</evidence>
<keyword evidence="1" id="KW-0808">Transferase</keyword>
<dbReference type="InterPro" id="IPR029044">
    <property type="entry name" value="Nucleotide-diphossugar_trans"/>
</dbReference>
<reference evidence="5 6" key="1">
    <citation type="submission" date="2022-10" db="EMBL/GenBank/DDBJ databases">
        <title>Defluviimonas sp. nov., isolated from ocean surface water.</title>
        <authorList>
            <person name="He W."/>
            <person name="Wang L."/>
            <person name="Zhang D.-F."/>
        </authorList>
    </citation>
    <scope>NUCLEOTIDE SEQUENCE [LARGE SCALE GENOMIC DNA]</scope>
    <source>
        <strain evidence="5 6">WL0075</strain>
    </source>
</reference>
<dbReference type="Proteomes" id="UP001652503">
    <property type="component" value="Unassembled WGS sequence"/>
</dbReference>
<evidence type="ECO:0000313" key="5">
    <source>
        <dbReference type="EMBL" id="MCV2863250.1"/>
    </source>
</evidence>
<keyword evidence="3" id="KW-0460">Magnesium</keyword>
<evidence type="ECO:0000256" key="1">
    <source>
        <dbReference type="ARBA" id="ARBA00022679"/>
    </source>
</evidence>